<keyword evidence="2 7" id="KW-0813">Transport</keyword>
<dbReference type="Pfam" id="PF12911">
    <property type="entry name" value="OppC_N"/>
    <property type="match status" value="1"/>
</dbReference>
<comment type="similarity">
    <text evidence="7">Belongs to the binding-protein-dependent transport system permease family.</text>
</comment>
<feature type="transmembrane region" description="Helical" evidence="7">
    <location>
        <begin position="224"/>
        <end position="249"/>
    </location>
</feature>
<evidence type="ECO:0000256" key="2">
    <source>
        <dbReference type="ARBA" id="ARBA00022448"/>
    </source>
</evidence>
<evidence type="ECO:0000256" key="4">
    <source>
        <dbReference type="ARBA" id="ARBA00022692"/>
    </source>
</evidence>
<feature type="compositionally biased region" description="Low complexity" evidence="8">
    <location>
        <begin position="1"/>
        <end position="18"/>
    </location>
</feature>
<dbReference type="EMBL" id="ACHM02000002">
    <property type="protein sequence ID" value="EFH93429.1"/>
    <property type="molecule type" value="Genomic_DNA"/>
</dbReference>
<evidence type="ECO:0000256" key="7">
    <source>
        <dbReference type="RuleBase" id="RU363032"/>
    </source>
</evidence>
<keyword evidence="3" id="KW-1003">Cell membrane</keyword>
<comment type="caution">
    <text evidence="10">The sequence shown here is derived from an EMBL/GenBank/DDBJ whole genome shotgun (WGS) entry which is preliminary data.</text>
</comment>
<dbReference type="PROSITE" id="PS50928">
    <property type="entry name" value="ABC_TM1"/>
    <property type="match status" value="1"/>
</dbReference>
<name>D6S9F1_FINMA</name>
<dbReference type="InterPro" id="IPR025966">
    <property type="entry name" value="OppC_N"/>
</dbReference>
<dbReference type="PANTHER" id="PTHR43386:SF1">
    <property type="entry name" value="D,D-DIPEPTIDE TRANSPORT SYSTEM PERMEASE PROTEIN DDPC-RELATED"/>
    <property type="match status" value="1"/>
</dbReference>
<evidence type="ECO:0000256" key="5">
    <source>
        <dbReference type="ARBA" id="ARBA00022989"/>
    </source>
</evidence>
<gene>
    <name evidence="10" type="ORF">HMPREF0391_11087</name>
</gene>
<feature type="region of interest" description="Disordered" evidence="8">
    <location>
        <begin position="1"/>
        <end position="24"/>
    </location>
</feature>
<dbReference type="InterPro" id="IPR000515">
    <property type="entry name" value="MetI-like"/>
</dbReference>
<dbReference type="AlphaFoldDB" id="D6S9F1"/>
<keyword evidence="5 7" id="KW-1133">Transmembrane helix</keyword>
<feature type="domain" description="ABC transmembrane type-1" evidence="9">
    <location>
        <begin position="103"/>
        <end position="292"/>
    </location>
</feature>
<dbReference type="STRING" id="525282.HMPREF0391_11087"/>
<evidence type="ECO:0000256" key="6">
    <source>
        <dbReference type="ARBA" id="ARBA00023136"/>
    </source>
</evidence>
<comment type="subcellular location">
    <subcellularLocation>
        <location evidence="1 7">Cell membrane</location>
        <topology evidence="1 7">Multi-pass membrane protein</topology>
    </subcellularLocation>
</comment>
<feature type="transmembrane region" description="Helical" evidence="7">
    <location>
        <begin position="41"/>
        <end position="60"/>
    </location>
</feature>
<proteinExistence type="inferred from homology"/>
<dbReference type="Proteomes" id="UP000004063">
    <property type="component" value="Chromosome"/>
</dbReference>
<dbReference type="eggNOG" id="COG1173">
    <property type="taxonomic scope" value="Bacteria"/>
</dbReference>
<evidence type="ECO:0000256" key="8">
    <source>
        <dbReference type="SAM" id="MobiDB-lite"/>
    </source>
</evidence>
<reference evidence="10" key="1">
    <citation type="submission" date="2010-05" db="EMBL/GenBank/DDBJ databases">
        <authorList>
            <person name="Muzny D."/>
            <person name="Qin X."/>
            <person name="Buhay C."/>
            <person name="Dugan-Rocha S."/>
            <person name="Ding Y."/>
            <person name="Chen G."/>
            <person name="Hawes A."/>
            <person name="Holder M."/>
            <person name="Jhangiani S."/>
            <person name="Johnson A."/>
            <person name="Khan Z."/>
            <person name="Li Z."/>
            <person name="Liu W."/>
            <person name="Liu X."/>
            <person name="Perez L."/>
            <person name="Shen H."/>
            <person name="Wang Q."/>
            <person name="Watt J."/>
            <person name="Xi L."/>
            <person name="Xin Y."/>
            <person name="Zhou J."/>
            <person name="Deng J."/>
            <person name="Jiang H."/>
            <person name="Liu Y."/>
            <person name="Qu J."/>
            <person name="Song X.-Z."/>
            <person name="Zhang L."/>
            <person name="Villasana D."/>
            <person name="Johnson A."/>
            <person name="Liu J."/>
            <person name="Liyanage D."/>
            <person name="Lorensuhewa L."/>
            <person name="Robinson T."/>
            <person name="Song A."/>
            <person name="Song B.-B."/>
            <person name="Dinh H."/>
            <person name="Thornton R."/>
            <person name="Coyle M."/>
            <person name="Francisco L."/>
            <person name="Jackson L."/>
            <person name="Javaid M."/>
            <person name="Korchina V."/>
            <person name="Kovar C."/>
            <person name="Mata R."/>
            <person name="Mathew T."/>
            <person name="Ngo R."/>
            <person name="Nguyen L."/>
            <person name="Nguyen N."/>
            <person name="Okwuonu G."/>
            <person name="Ongeri F."/>
            <person name="Pham C."/>
            <person name="Simmons D."/>
            <person name="Wilczek-Boney K."/>
            <person name="Hale W."/>
            <person name="Jakkamsetti A."/>
            <person name="Pham P."/>
            <person name="Ruth R."/>
            <person name="San Lucas F."/>
            <person name="Warren J."/>
            <person name="Zhang J."/>
            <person name="Zhao Z."/>
            <person name="Zhou C."/>
            <person name="Zhu D."/>
            <person name="Lee S."/>
            <person name="Bess C."/>
            <person name="Blankenburg K."/>
            <person name="Forbes L."/>
            <person name="Fu Q."/>
            <person name="Gubbala S."/>
            <person name="Hirani K."/>
            <person name="Jayaseelan J.C."/>
            <person name="Lara F."/>
            <person name="Munidasa M."/>
            <person name="Palculict T."/>
            <person name="Patil S."/>
            <person name="Pu L.-L."/>
            <person name="Saada N."/>
            <person name="Tang L."/>
            <person name="Weissenberger G."/>
            <person name="Zhu Y."/>
            <person name="Hemphill L."/>
            <person name="Shang Y."/>
            <person name="Youmans B."/>
            <person name="Ayvaz T."/>
            <person name="Ross M."/>
            <person name="Santibanez J."/>
            <person name="Aqrawi P."/>
            <person name="Gross S."/>
            <person name="Joshi V."/>
            <person name="Fowler G."/>
            <person name="Nazareth L."/>
            <person name="Reid J."/>
            <person name="Worley K."/>
            <person name="Petrosino J."/>
            <person name="Highlander S."/>
            <person name="Gibbs R."/>
        </authorList>
    </citation>
    <scope>NUCLEOTIDE SEQUENCE [LARGE SCALE GENOMIC DNA]</scope>
    <source>
        <strain evidence="10">ATCC 53516</strain>
    </source>
</reference>
<dbReference type="GO" id="GO:0005886">
    <property type="term" value="C:plasma membrane"/>
    <property type="evidence" value="ECO:0007669"/>
    <property type="project" value="UniProtKB-SubCell"/>
</dbReference>
<keyword evidence="6 7" id="KW-0472">Membrane</keyword>
<keyword evidence="4 7" id="KW-0812">Transmembrane</keyword>
<feature type="transmembrane region" description="Helical" evidence="7">
    <location>
        <begin position="152"/>
        <end position="178"/>
    </location>
</feature>
<sequence length="305" mass="33289">MEKNLNNNLSNNSENTTKQNRTKRGRFKKLKDIWKRMKRNHLAMVGLFIIIALIFVAIFADKIAPYGFSEQNLKNQFAPPNSKNLFGTDDLGRDIFSRVVYGSRISLKVGFISVGIALVLGTAIGAVTGYFGGKIDNFFMRFIDILQSIPDILLAIAILAALGPGLANLMIAVGIASIPGYARIVRSSVLSIRDQEFVEAARAEGSSNFRIIFKHILPNCMAPIIVQATLGVAYAIINAAGLSFIGLGLEPPTPEWGAMLSAGRSFIRDHMHMTLFPGLAIVITIFALNVLGDGLRDALDPKLKR</sequence>
<evidence type="ECO:0000259" key="9">
    <source>
        <dbReference type="PROSITE" id="PS50928"/>
    </source>
</evidence>
<accession>D6S9F1</accession>
<feature type="transmembrane region" description="Helical" evidence="7">
    <location>
        <begin position="270"/>
        <end position="291"/>
    </location>
</feature>
<dbReference type="CDD" id="cd06261">
    <property type="entry name" value="TM_PBP2"/>
    <property type="match status" value="1"/>
</dbReference>
<dbReference type="RefSeq" id="WP_002835904.1">
    <property type="nucleotide sequence ID" value="NZ_CM000955.1"/>
</dbReference>
<protein>
    <submittedName>
        <fullName evidence="10">ABC transporter, permease protein</fullName>
    </submittedName>
</protein>
<dbReference type="PANTHER" id="PTHR43386">
    <property type="entry name" value="OLIGOPEPTIDE TRANSPORT SYSTEM PERMEASE PROTEIN APPC"/>
    <property type="match status" value="1"/>
</dbReference>
<dbReference type="OrthoDB" id="9783218at2"/>
<dbReference type="Pfam" id="PF00528">
    <property type="entry name" value="BPD_transp_1"/>
    <property type="match status" value="1"/>
</dbReference>
<dbReference type="SUPFAM" id="SSF161098">
    <property type="entry name" value="MetI-like"/>
    <property type="match status" value="1"/>
</dbReference>
<evidence type="ECO:0000256" key="1">
    <source>
        <dbReference type="ARBA" id="ARBA00004651"/>
    </source>
</evidence>
<dbReference type="InterPro" id="IPR035906">
    <property type="entry name" value="MetI-like_sf"/>
</dbReference>
<feature type="transmembrane region" description="Helical" evidence="7">
    <location>
        <begin position="109"/>
        <end position="131"/>
    </location>
</feature>
<evidence type="ECO:0000256" key="3">
    <source>
        <dbReference type="ARBA" id="ARBA00022475"/>
    </source>
</evidence>
<dbReference type="HOGENOM" id="CLU_028518_1_1_9"/>
<dbReference type="Gene3D" id="1.10.3720.10">
    <property type="entry name" value="MetI-like"/>
    <property type="match status" value="1"/>
</dbReference>
<evidence type="ECO:0000313" key="10">
    <source>
        <dbReference type="EMBL" id="EFH93429.1"/>
    </source>
</evidence>
<dbReference type="InterPro" id="IPR050366">
    <property type="entry name" value="BP-dependent_transpt_permease"/>
</dbReference>
<organism evidence="10">
    <name type="scientific">Finegoldia magna ATCC 53516</name>
    <dbReference type="NCBI Taxonomy" id="525282"/>
    <lineage>
        <taxon>Bacteria</taxon>
        <taxon>Bacillati</taxon>
        <taxon>Bacillota</taxon>
        <taxon>Tissierellia</taxon>
        <taxon>Tissierellales</taxon>
        <taxon>Peptoniphilaceae</taxon>
        <taxon>Finegoldia</taxon>
    </lineage>
</organism>
<dbReference type="GO" id="GO:0055085">
    <property type="term" value="P:transmembrane transport"/>
    <property type="evidence" value="ECO:0007669"/>
    <property type="project" value="InterPro"/>
</dbReference>